<dbReference type="RefSeq" id="WP_166675083.1">
    <property type="nucleotide sequence ID" value="NZ_JAVLSM010000013.1"/>
</dbReference>
<feature type="transmembrane region" description="Helical" evidence="2">
    <location>
        <begin position="33"/>
        <end position="55"/>
    </location>
</feature>
<evidence type="ECO:0000313" key="3">
    <source>
        <dbReference type="EMBL" id="MDT0337279.1"/>
    </source>
</evidence>
<evidence type="ECO:0000256" key="1">
    <source>
        <dbReference type="SAM" id="MobiDB-lite"/>
    </source>
</evidence>
<comment type="caution">
    <text evidence="3">The sequence shown here is derived from an EMBL/GenBank/DDBJ whole genome shotgun (WGS) entry which is preliminary data.</text>
</comment>
<keyword evidence="2" id="KW-0812">Transmembrane</keyword>
<gene>
    <name evidence="3" type="ORF">RJN63_10605</name>
</gene>
<keyword evidence="2" id="KW-1133">Transmembrane helix</keyword>
<feature type="region of interest" description="Disordered" evidence="1">
    <location>
        <begin position="1"/>
        <end position="24"/>
    </location>
</feature>
<dbReference type="AlphaFoldDB" id="A0AAE4G8U3"/>
<sequence>MDQPPRDPGLDNPMGHPPEQAAGADGSPKFGRLLAVLICAVLMIVVITFASEAYFS</sequence>
<protein>
    <submittedName>
        <fullName evidence="3">Uncharacterized protein</fullName>
    </submittedName>
</protein>
<accession>A0AAE4G8U3</accession>
<name>A0AAE4G8U3_9BURK</name>
<dbReference type="GeneID" id="90167419"/>
<evidence type="ECO:0000256" key="2">
    <source>
        <dbReference type="SAM" id="Phobius"/>
    </source>
</evidence>
<organism evidence="3">
    <name type="scientific">Herbaspirillum huttiense subsp. nephrolepidis</name>
    <dbReference type="NCBI Taxonomy" id="3075126"/>
    <lineage>
        <taxon>Bacteria</taxon>
        <taxon>Pseudomonadati</taxon>
        <taxon>Pseudomonadota</taxon>
        <taxon>Betaproteobacteria</taxon>
        <taxon>Burkholderiales</taxon>
        <taxon>Oxalobacteraceae</taxon>
        <taxon>Herbaspirillum</taxon>
    </lineage>
</organism>
<proteinExistence type="predicted"/>
<reference evidence="3" key="1">
    <citation type="submission" date="2023-02" db="EMBL/GenBank/DDBJ databases">
        <title>Description of Herbaspirillum huttiense subsp. nephrolepsisexaltata and Herbaspirillum huttiense subsp. lycopersicon.</title>
        <authorList>
            <person name="Poudel M."/>
            <person name="Sharma A."/>
            <person name="Goss E."/>
            <person name="Tapia J.H."/>
            <person name="Harmon C.M."/>
            <person name="Jones J.B."/>
        </authorList>
    </citation>
    <scope>NUCLEOTIDE SEQUENCE</scope>
    <source>
        <strain evidence="3">NC40101</strain>
    </source>
</reference>
<dbReference type="EMBL" id="JAVRAA010000004">
    <property type="protein sequence ID" value="MDT0337279.1"/>
    <property type="molecule type" value="Genomic_DNA"/>
</dbReference>
<keyword evidence="2" id="KW-0472">Membrane</keyword>